<dbReference type="Pfam" id="PF00078">
    <property type="entry name" value="RVT_1"/>
    <property type="match status" value="1"/>
</dbReference>
<dbReference type="PROSITE" id="PS50878">
    <property type="entry name" value="RT_POL"/>
    <property type="match status" value="1"/>
</dbReference>
<feature type="domain" description="Reverse transcriptase" evidence="1">
    <location>
        <begin position="19"/>
        <end position="298"/>
    </location>
</feature>
<name>A0A8H7QF35_9FUNG</name>
<evidence type="ECO:0000313" key="2">
    <source>
        <dbReference type="EMBL" id="KAG2190620.1"/>
    </source>
</evidence>
<evidence type="ECO:0000259" key="1">
    <source>
        <dbReference type="PROSITE" id="PS50878"/>
    </source>
</evidence>
<gene>
    <name evidence="2" type="ORF">INT47_006922</name>
</gene>
<dbReference type="InterPro" id="IPR043502">
    <property type="entry name" value="DNA/RNA_pol_sf"/>
</dbReference>
<organism evidence="2 3">
    <name type="scientific">Mucor saturninus</name>
    <dbReference type="NCBI Taxonomy" id="64648"/>
    <lineage>
        <taxon>Eukaryota</taxon>
        <taxon>Fungi</taxon>
        <taxon>Fungi incertae sedis</taxon>
        <taxon>Mucoromycota</taxon>
        <taxon>Mucoromycotina</taxon>
        <taxon>Mucoromycetes</taxon>
        <taxon>Mucorales</taxon>
        <taxon>Mucorineae</taxon>
        <taxon>Mucoraceae</taxon>
        <taxon>Mucor</taxon>
    </lineage>
</organism>
<dbReference type="AlphaFoldDB" id="A0A8H7QF35"/>
<keyword evidence="3" id="KW-1185">Reference proteome</keyword>
<dbReference type="InterPro" id="IPR000477">
    <property type="entry name" value="RT_dom"/>
</dbReference>
<protein>
    <recommendedName>
        <fullName evidence="1">Reverse transcriptase domain-containing protein</fullName>
    </recommendedName>
</protein>
<comment type="caution">
    <text evidence="2">The sequence shown here is derived from an EMBL/GenBank/DDBJ whole genome shotgun (WGS) entry which is preliminary data.</text>
</comment>
<reference evidence="2" key="1">
    <citation type="submission" date="2020-12" db="EMBL/GenBank/DDBJ databases">
        <title>Metabolic potential, ecology and presence of endohyphal bacteria is reflected in genomic diversity of Mucoromycotina.</title>
        <authorList>
            <person name="Muszewska A."/>
            <person name="Okrasinska A."/>
            <person name="Steczkiewicz K."/>
            <person name="Drgas O."/>
            <person name="Orlowska M."/>
            <person name="Perlinska-Lenart U."/>
            <person name="Aleksandrzak-Piekarczyk T."/>
            <person name="Szatraj K."/>
            <person name="Zielenkiewicz U."/>
            <person name="Pilsyk S."/>
            <person name="Malc E."/>
            <person name="Mieczkowski P."/>
            <person name="Kruszewska J.S."/>
            <person name="Biernat P."/>
            <person name="Pawlowska J."/>
        </authorList>
    </citation>
    <scope>NUCLEOTIDE SEQUENCE</scope>
    <source>
        <strain evidence="2">WA0000017839</strain>
    </source>
</reference>
<sequence>MLLPICDAIAPILAMLYSLCWIWSIVPKAWNTAQVVPIFKKGDPLQAANYRPISLTSILRKLMEMCLTRTLHATSPDLDIVQGGFRERRSTTDQALALHELCRQHKVDHMGEPPILCFLDIRQAYDTVDRNIIWRALELTVSEQMLGLLQCLFDHVSIEVLVAGEKSPVFWPGTGVLQGSILSPFLYSIYINTLPNLLRSIRIPSSSRLFDEVPKRLYNGLWLNSLLYADDVVILGTFETMPRLLKMAEQHSFELGYRWNPLKSVIVNSPKYIGSSPLKLYGSPIPCAEHFSYLGIPFNSNAEIDVTMLISRNTRSAIVAMRTGIQPLGVHSPCFSRLTTAKLYTTFIRSKMEYGLNIALLLIKHNKLLEKAQDQCLRLAFGGHKAASTTVFKHLTNLPHMGERIDMIRLKSNVRITMLPQSTLLGSMISHLTSAPISTRFQWPRLLTSCKIWPTINTPPKYTSYQQWIEVNDKKLAPAILKFRQQQLDVSLATATGNILLKACRPSIGIDPILQITMTNFERSRLLRWRMGWLPARRVPCSRCDANHASRNHLIDCLRVAEKFNIAPTSSPNPLDYIINLLPKWSIVSPSIKRQQTHEYHRWLFWWPILSDIMLEIDQICQPESVFSLEASDCTGDTTLNWLLPYHRQHKNSIAIPPQKSTLYWYMDESL</sequence>
<dbReference type="PANTHER" id="PTHR19446">
    <property type="entry name" value="REVERSE TRANSCRIPTASES"/>
    <property type="match status" value="1"/>
</dbReference>
<accession>A0A8H7QF35</accession>
<dbReference type="CDD" id="cd01650">
    <property type="entry name" value="RT_nLTR_like"/>
    <property type="match status" value="1"/>
</dbReference>
<proteinExistence type="predicted"/>
<dbReference type="SUPFAM" id="SSF56672">
    <property type="entry name" value="DNA/RNA polymerases"/>
    <property type="match status" value="1"/>
</dbReference>
<dbReference type="EMBL" id="JAEPRD010000611">
    <property type="protein sequence ID" value="KAG2190620.1"/>
    <property type="molecule type" value="Genomic_DNA"/>
</dbReference>
<dbReference type="OrthoDB" id="417908at2759"/>
<dbReference type="Proteomes" id="UP000603453">
    <property type="component" value="Unassembled WGS sequence"/>
</dbReference>
<evidence type="ECO:0000313" key="3">
    <source>
        <dbReference type="Proteomes" id="UP000603453"/>
    </source>
</evidence>